<comment type="caution">
    <text evidence="9">The sequence shown here is derived from an EMBL/GenBank/DDBJ whole genome shotgun (WGS) entry which is preliminary data.</text>
</comment>
<keyword evidence="5" id="KW-0813">Transport</keyword>
<comment type="function">
    <text evidence="5">May play a role in anterograde transport of membrane proteins from the endoplasmic reticulum to the Golgi.</text>
</comment>
<sequence>MTIQWMLAAGFLYSEIAFVMILLIPIISPTKWKDIFNSRLINKISPKANVFFNFLIVCLLILLLDASRDIYRYSESAGNVKPTITRPKDALTNIEAVKEFRSQRNLYITGMSLFLMFVIKRLVVLLTTTADLIIDLDSSKRENSTLKNELATVMDAKLRVSKMEQERGEAEVIKGELSDKEELRSRSKTRVKKEE</sequence>
<dbReference type="GO" id="GO:0006886">
    <property type="term" value="P:intracellular protein transport"/>
    <property type="evidence" value="ECO:0007669"/>
    <property type="project" value="UniProtKB-UniRule"/>
</dbReference>
<dbReference type="AlphaFoldDB" id="A0A813N362"/>
<comment type="subcellular location">
    <subcellularLocation>
        <location evidence="5">Endoplasmic reticulum membrane</location>
        <topology evidence="5">Multi-pass membrane protein</topology>
    </subcellularLocation>
    <subcellularLocation>
        <location evidence="1">Membrane</location>
        <topology evidence="1">Multi-pass membrane protein</topology>
    </subcellularLocation>
</comment>
<keyword evidence="2 5" id="KW-0812">Transmembrane</keyword>
<dbReference type="EMBL" id="CAJNOC010000246">
    <property type="protein sequence ID" value="CAF0732730.1"/>
    <property type="molecule type" value="Genomic_DNA"/>
</dbReference>
<name>A0A813N362_9BILA</name>
<feature type="region of interest" description="Disordered" evidence="7">
    <location>
        <begin position="168"/>
        <end position="195"/>
    </location>
</feature>
<feature type="transmembrane region" description="Helical" evidence="5">
    <location>
        <begin position="106"/>
        <end position="134"/>
    </location>
</feature>
<feature type="domain" description="BAP29/BAP31 transmembrane" evidence="8">
    <location>
        <begin position="1"/>
        <end position="132"/>
    </location>
</feature>
<evidence type="ECO:0000256" key="1">
    <source>
        <dbReference type="ARBA" id="ARBA00004141"/>
    </source>
</evidence>
<evidence type="ECO:0000259" key="8">
    <source>
        <dbReference type="Pfam" id="PF05529"/>
    </source>
</evidence>
<evidence type="ECO:0000256" key="2">
    <source>
        <dbReference type="ARBA" id="ARBA00022692"/>
    </source>
</evidence>
<keyword evidence="3 5" id="KW-1133">Transmembrane helix</keyword>
<reference evidence="9" key="1">
    <citation type="submission" date="2021-02" db="EMBL/GenBank/DDBJ databases">
        <authorList>
            <person name="Nowell W R."/>
        </authorList>
    </citation>
    <scope>NUCLEOTIDE SEQUENCE</scope>
    <source>
        <strain evidence="9">Ploen Becks lab</strain>
    </source>
</reference>
<evidence type="ECO:0000256" key="6">
    <source>
        <dbReference type="SAM" id="Coils"/>
    </source>
</evidence>
<evidence type="ECO:0000256" key="4">
    <source>
        <dbReference type="ARBA" id="ARBA00023136"/>
    </source>
</evidence>
<dbReference type="OrthoDB" id="435607at2759"/>
<organism evidence="9 10">
    <name type="scientific">Brachionus calyciflorus</name>
    <dbReference type="NCBI Taxonomy" id="104777"/>
    <lineage>
        <taxon>Eukaryota</taxon>
        <taxon>Metazoa</taxon>
        <taxon>Spiralia</taxon>
        <taxon>Gnathifera</taxon>
        <taxon>Rotifera</taxon>
        <taxon>Eurotatoria</taxon>
        <taxon>Monogononta</taxon>
        <taxon>Pseudotrocha</taxon>
        <taxon>Ploima</taxon>
        <taxon>Brachionidae</taxon>
        <taxon>Brachionus</taxon>
    </lineage>
</organism>
<protein>
    <recommendedName>
        <fullName evidence="5">Endoplasmic reticulum transmembrane protein</fullName>
    </recommendedName>
</protein>
<feature type="transmembrane region" description="Helical" evidence="5">
    <location>
        <begin position="6"/>
        <end position="27"/>
    </location>
</feature>
<dbReference type="PANTHER" id="PTHR12701">
    <property type="entry name" value="BCR-ASSOCIATED PROTEIN, BAP"/>
    <property type="match status" value="1"/>
</dbReference>
<evidence type="ECO:0000256" key="7">
    <source>
        <dbReference type="SAM" id="MobiDB-lite"/>
    </source>
</evidence>
<dbReference type="GO" id="GO:0005789">
    <property type="term" value="C:endoplasmic reticulum membrane"/>
    <property type="evidence" value="ECO:0007669"/>
    <property type="project" value="UniProtKB-SubCell"/>
</dbReference>
<keyword evidence="10" id="KW-1185">Reference proteome</keyword>
<keyword evidence="6" id="KW-0175">Coiled coil</keyword>
<dbReference type="PANTHER" id="PTHR12701:SF20">
    <property type="entry name" value="ENDOPLASMIC RETICULUM TRANSMEMBRANE PROTEIN"/>
    <property type="match status" value="1"/>
</dbReference>
<dbReference type="GO" id="GO:0006888">
    <property type="term" value="P:endoplasmic reticulum to Golgi vesicle-mediated transport"/>
    <property type="evidence" value="ECO:0007669"/>
    <property type="project" value="UniProtKB-UniRule"/>
</dbReference>
<dbReference type="GO" id="GO:0070973">
    <property type="term" value="P:protein localization to endoplasmic reticulum exit site"/>
    <property type="evidence" value="ECO:0007669"/>
    <property type="project" value="UniProtKB-UniRule"/>
</dbReference>
<keyword evidence="5" id="KW-0653">Protein transport</keyword>
<evidence type="ECO:0000256" key="3">
    <source>
        <dbReference type="ARBA" id="ARBA00022989"/>
    </source>
</evidence>
<proteinExistence type="inferred from homology"/>
<dbReference type="Proteomes" id="UP000663879">
    <property type="component" value="Unassembled WGS sequence"/>
</dbReference>
<dbReference type="Pfam" id="PF05529">
    <property type="entry name" value="Bap31"/>
    <property type="match status" value="1"/>
</dbReference>
<accession>A0A813N362</accession>
<feature type="compositionally biased region" description="Basic residues" evidence="7">
    <location>
        <begin position="186"/>
        <end position="195"/>
    </location>
</feature>
<dbReference type="InterPro" id="IPR008417">
    <property type="entry name" value="BAP29/BAP31"/>
</dbReference>
<evidence type="ECO:0000313" key="9">
    <source>
        <dbReference type="EMBL" id="CAF0732730.1"/>
    </source>
</evidence>
<comment type="similarity">
    <text evidence="5">Belongs to the BCAP29/BCAP31 family.</text>
</comment>
<keyword evidence="5" id="KW-0931">ER-Golgi transport</keyword>
<keyword evidence="5" id="KW-0256">Endoplasmic reticulum</keyword>
<feature type="compositionally biased region" description="Basic and acidic residues" evidence="7">
    <location>
        <begin position="168"/>
        <end position="185"/>
    </location>
</feature>
<feature type="transmembrane region" description="Helical" evidence="5">
    <location>
        <begin position="48"/>
        <end position="64"/>
    </location>
</feature>
<feature type="coiled-coil region" evidence="6">
    <location>
        <begin position="136"/>
        <end position="166"/>
    </location>
</feature>
<evidence type="ECO:0000313" key="10">
    <source>
        <dbReference type="Proteomes" id="UP000663879"/>
    </source>
</evidence>
<dbReference type="InterPro" id="IPR040463">
    <property type="entry name" value="BAP29/BAP31_N"/>
</dbReference>
<evidence type="ECO:0000256" key="5">
    <source>
        <dbReference type="RuleBase" id="RU367026"/>
    </source>
</evidence>
<keyword evidence="4 5" id="KW-0472">Membrane</keyword>
<gene>
    <name evidence="9" type="ORF">OXX778_LOCUS2942</name>
</gene>